<evidence type="ECO:0000313" key="4">
    <source>
        <dbReference type="Proteomes" id="UP000005408"/>
    </source>
</evidence>
<organism evidence="3 4">
    <name type="scientific">Magallana gigas</name>
    <name type="common">Pacific oyster</name>
    <name type="synonym">Crassostrea gigas</name>
    <dbReference type="NCBI Taxonomy" id="29159"/>
    <lineage>
        <taxon>Eukaryota</taxon>
        <taxon>Metazoa</taxon>
        <taxon>Spiralia</taxon>
        <taxon>Lophotrochozoa</taxon>
        <taxon>Mollusca</taxon>
        <taxon>Bivalvia</taxon>
        <taxon>Autobranchia</taxon>
        <taxon>Pteriomorphia</taxon>
        <taxon>Ostreida</taxon>
        <taxon>Ostreoidea</taxon>
        <taxon>Ostreidae</taxon>
        <taxon>Magallana</taxon>
    </lineage>
</organism>
<reference evidence="3" key="1">
    <citation type="submission" date="2022-08" db="UniProtKB">
        <authorList>
            <consortium name="EnsemblMetazoa"/>
        </authorList>
    </citation>
    <scope>IDENTIFICATION</scope>
    <source>
        <strain evidence="3">05x7-T-G4-1.051#20</strain>
    </source>
</reference>
<sequence length="300" mass="33436">MSFRVKAHACSSLRFALGIMKNAFEAYVTDRNKSAYLKKQCSLDRVKRILTASLKNWLIPCIKMIGNVLKIMFLLYTLISSIEVTGQGTASEMECPKTQCTLNESPMCDNDTYMYQHKQCSSLQNSEKTLAKLFTDAEMKNATNGFCLANIDELFKSHNNVSSNSGFVRGVASKKHARMVLFSMPIERSTEISSKTICPPLISHVCTNPIVFVYVIGVLLFTICFILGFILNKAYRNQRKETLHSISDMFSLEDSITTTVYPEPSSPPPAPPPPPSNTRTLEGFTDVLAAHDMMDGNLSL</sequence>
<name>A0A8W8JKS8_MAGGI</name>
<keyword evidence="4" id="KW-1185">Reference proteome</keyword>
<evidence type="ECO:0000256" key="1">
    <source>
        <dbReference type="SAM" id="MobiDB-lite"/>
    </source>
</evidence>
<feature type="region of interest" description="Disordered" evidence="1">
    <location>
        <begin position="259"/>
        <end position="278"/>
    </location>
</feature>
<dbReference type="EnsemblMetazoa" id="G19189.1">
    <property type="protein sequence ID" value="G19189.1:cds"/>
    <property type="gene ID" value="G19189"/>
</dbReference>
<proteinExistence type="predicted"/>
<keyword evidence="2" id="KW-0812">Transmembrane</keyword>
<dbReference type="AlphaFoldDB" id="A0A8W8JKS8"/>
<keyword evidence="2" id="KW-0472">Membrane</keyword>
<keyword evidence="2" id="KW-1133">Transmembrane helix</keyword>
<feature type="compositionally biased region" description="Pro residues" evidence="1">
    <location>
        <begin position="264"/>
        <end position="276"/>
    </location>
</feature>
<protein>
    <submittedName>
        <fullName evidence="3">Uncharacterized protein</fullName>
    </submittedName>
</protein>
<feature type="transmembrane region" description="Helical" evidence="2">
    <location>
        <begin position="211"/>
        <end position="231"/>
    </location>
</feature>
<evidence type="ECO:0000313" key="3">
    <source>
        <dbReference type="EnsemblMetazoa" id="G19189.1:cds"/>
    </source>
</evidence>
<dbReference type="Proteomes" id="UP000005408">
    <property type="component" value="Unassembled WGS sequence"/>
</dbReference>
<evidence type="ECO:0000256" key="2">
    <source>
        <dbReference type="SAM" id="Phobius"/>
    </source>
</evidence>
<accession>A0A8W8JKS8</accession>